<organism evidence="1 2">
    <name type="scientific">Prescottella equi ATCC 33707</name>
    <dbReference type="NCBI Taxonomy" id="525370"/>
    <lineage>
        <taxon>Bacteria</taxon>
        <taxon>Bacillati</taxon>
        <taxon>Actinomycetota</taxon>
        <taxon>Actinomycetes</taxon>
        <taxon>Mycobacteriales</taxon>
        <taxon>Nocardiaceae</taxon>
        <taxon>Prescottella</taxon>
    </lineage>
</organism>
<dbReference type="AlphaFoldDB" id="E9T0P8"/>
<proteinExistence type="predicted"/>
<gene>
    <name evidence="1" type="ORF">HMPREF0724_12207</name>
</gene>
<dbReference type="HOGENOM" id="CLU_1968833_0_0_11"/>
<dbReference type="Proteomes" id="UP000004245">
    <property type="component" value="Unassembled WGS sequence"/>
</dbReference>
<comment type="caution">
    <text evidence="1">The sequence shown here is derived from an EMBL/GenBank/DDBJ whole genome shotgun (WGS) entry which is preliminary data.</text>
</comment>
<sequence>MTWTITDIAVDAPCELSIAKPPTNGHFVVASMDVETAEDFDEDLTLPGGFHPSNNWSIVGPDGYVQPRAASDTSIYCIDAEWPKDLAPGSKYRFRVVFDSKTPTGILVYKASGWRSGWEWQFPAGGA</sequence>
<reference evidence="1" key="1">
    <citation type="submission" date="2011-01" db="EMBL/GenBank/DDBJ databases">
        <authorList>
            <person name="Muzny D."/>
            <person name="Qin X."/>
            <person name="Buhay C."/>
            <person name="Dugan-Rocha S."/>
            <person name="Ding Y."/>
            <person name="Chen G."/>
            <person name="Hawes A."/>
            <person name="Holder M."/>
            <person name="Jhangiani S."/>
            <person name="Johnson A."/>
            <person name="Khan Z."/>
            <person name="Li Z."/>
            <person name="Liu W."/>
            <person name="Liu X."/>
            <person name="Perez L."/>
            <person name="Shen H."/>
            <person name="Wang Q."/>
            <person name="Watt J."/>
            <person name="Xi L."/>
            <person name="Xin Y."/>
            <person name="Zhou J."/>
            <person name="Deng J."/>
            <person name="Jiang H."/>
            <person name="Liu Y."/>
            <person name="Qu J."/>
            <person name="Song X.-Z."/>
            <person name="Zhang L."/>
            <person name="Villasana D."/>
            <person name="Johnson A."/>
            <person name="Liu J."/>
            <person name="Liyanage D."/>
            <person name="Lorensuhewa L."/>
            <person name="Robinson T."/>
            <person name="Song A."/>
            <person name="Song B.-B."/>
            <person name="Dinh H."/>
            <person name="Thornton R."/>
            <person name="Coyle M."/>
            <person name="Francisco L."/>
            <person name="Jackson L."/>
            <person name="Javaid M."/>
            <person name="Korchina V."/>
            <person name="Kovar C."/>
            <person name="Mata R."/>
            <person name="Mathew T."/>
            <person name="Ngo R."/>
            <person name="Nguyen L."/>
            <person name="Nguyen N."/>
            <person name="Okwuonu G."/>
            <person name="Ongeri F."/>
            <person name="Pham C."/>
            <person name="Simmons D."/>
            <person name="Wilczek-Boney K."/>
            <person name="Hale W."/>
            <person name="Jakkamsetti A."/>
            <person name="Pham P."/>
            <person name="Ruth R."/>
            <person name="San Lucas F."/>
            <person name="Warren J."/>
            <person name="Zhang J."/>
            <person name="Zhao Z."/>
            <person name="Zhou C."/>
            <person name="Zhu D."/>
            <person name="Lee S."/>
            <person name="Bess C."/>
            <person name="Blankenburg K."/>
            <person name="Forbes L."/>
            <person name="Fu Q."/>
            <person name="Gubbala S."/>
            <person name="Hirani K."/>
            <person name="Jayaseelan J.C."/>
            <person name="Lara F."/>
            <person name="Munidasa M."/>
            <person name="Palculict T."/>
            <person name="Patil S."/>
            <person name="Pu L.-L."/>
            <person name="Saada N."/>
            <person name="Tang L."/>
            <person name="Weissenberger G."/>
            <person name="Zhu Y."/>
            <person name="Hemphill L."/>
            <person name="Shang Y."/>
            <person name="Youmans B."/>
            <person name="Ayvaz T."/>
            <person name="Ross M."/>
            <person name="Santibanez J."/>
            <person name="Aqrawi P."/>
            <person name="Gross S."/>
            <person name="Joshi V."/>
            <person name="Fowler G."/>
            <person name="Nazareth L."/>
            <person name="Reid J."/>
            <person name="Worley K."/>
            <person name="Petrosino J."/>
            <person name="Highlander S."/>
            <person name="Gibbs R."/>
        </authorList>
    </citation>
    <scope>NUCLEOTIDE SEQUENCE [LARGE SCALE GENOMIC DNA]</scope>
    <source>
        <strain evidence="1">ATCC 33707</strain>
    </source>
</reference>
<dbReference type="EMBL" id="ADNW02000010">
    <property type="protein sequence ID" value="EGD23999.1"/>
    <property type="molecule type" value="Genomic_DNA"/>
</dbReference>
<keyword evidence="2" id="KW-1185">Reference proteome</keyword>
<protein>
    <submittedName>
        <fullName evidence="1">Uncharacterized protein</fullName>
    </submittedName>
</protein>
<evidence type="ECO:0000313" key="1">
    <source>
        <dbReference type="EMBL" id="EGD23999.1"/>
    </source>
</evidence>
<name>E9T0P8_RHOHA</name>
<evidence type="ECO:0000313" key="2">
    <source>
        <dbReference type="Proteomes" id="UP000004245"/>
    </source>
</evidence>
<accession>E9T0P8</accession>